<keyword evidence="1 2" id="KW-0732">Signal</keyword>
<dbReference type="SUPFAM" id="SSF56925">
    <property type="entry name" value="OMPA-like"/>
    <property type="match status" value="1"/>
</dbReference>
<dbReference type="PATRIC" id="fig|345309.4.peg.3496"/>
<dbReference type="OrthoDB" id="5735897at2"/>
<sequence>MHKLALLVATAAALSFASSGASAATHDGAFVAVNGGNSHFDVSHTNFDDSSDTAIGGMVGYRWVVDRPFAIGVEGGFVDLGNMSWKDQVKFGNITDSATGKYKAKALLIGANGKWDLPNGFTITAHGGIAHSKIEYSVNEYVNPPIDGYTPYHGKVDSNDNAVYGGLGFGYDFNANVGITVNYDHYALKAEDVNGDKRTVNIGVFGVQAEYRF</sequence>
<accession>A0A0F3K628</accession>
<evidence type="ECO:0000313" key="5">
    <source>
        <dbReference type="Proteomes" id="UP000033651"/>
    </source>
</evidence>
<feature type="signal peptide" evidence="2">
    <location>
        <begin position="1"/>
        <end position="23"/>
    </location>
</feature>
<evidence type="ECO:0000313" key="4">
    <source>
        <dbReference type="EMBL" id="KJV26457.1"/>
    </source>
</evidence>
<evidence type="ECO:0000256" key="1">
    <source>
        <dbReference type="ARBA" id="ARBA00022729"/>
    </source>
</evidence>
<dbReference type="Gene3D" id="2.40.160.20">
    <property type="match status" value="1"/>
</dbReference>
<keyword evidence="5" id="KW-1185">Reference proteome</keyword>
<dbReference type="AlphaFoldDB" id="A0A0F3K628"/>
<gene>
    <name evidence="4" type="ORF">VI08_18430</name>
</gene>
<dbReference type="Pfam" id="PF13505">
    <property type="entry name" value="OMP_b-brl"/>
    <property type="match status" value="1"/>
</dbReference>
<dbReference type="InterPro" id="IPR027385">
    <property type="entry name" value="Beta-barrel_OMP"/>
</dbReference>
<evidence type="ECO:0000259" key="3">
    <source>
        <dbReference type="Pfam" id="PF13505"/>
    </source>
</evidence>
<comment type="caution">
    <text evidence="4">The sequence shown here is derived from an EMBL/GenBank/DDBJ whole genome shotgun (WGS) entry which is preliminary data.</text>
</comment>
<feature type="chain" id="PRO_5002462682" description="Outer membrane protein beta-barrel domain-containing protein" evidence="2">
    <location>
        <begin position="24"/>
        <end position="213"/>
    </location>
</feature>
<protein>
    <recommendedName>
        <fullName evidence="3">Outer membrane protein beta-barrel domain-containing protein</fullName>
    </recommendedName>
</protein>
<dbReference type="InterPro" id="IPR011250">
    <property type="entry name" value="OMP/PagP_B-barrel"/>
</dbReference>
<name>A0A0F3K628_9GAMM</name>
<proteinExistence type="predicted"/>
<dbReference type="RefSeq" id="WP_045831107.1">
    <property type="nucleotide sequence ID" value="NZ_JZRB01000056.1"/>
</dbReference>
<feature type="domain" description="Outer membrane protein beta-barrel" evidence="3">
    <location>
        <begin position="9"/>
        <end position="213"/>
    </location>
</feature>
<reference evidence="4 5" key="1">
    <citation type="submission" date="2015-03" db="EMBL/GenBank/DDBJ databases">
        <title>Draft genome sequence of Luteibacter yeojuensis strain SU11.</title>
        <authorList>
            <person name="Sulaiman J."/>
            <person name="Priya K."/>
            <person name="Chan K.-G."/>
        </authorList>
    </citation>
    <scope>NUCLEOTIDE SEQUENCE [LARGE SCALE GENOMIC DNA]</scope>
    <source>
        <strain evidence="4 5">SU11</strain>
    </source>
</reference>
<evidence type="ECO:0000256" key="2">
    <source>
        <dbReference type="SAM" id="SignalP"/>
    </source>
</evidence>
<dbReference type="Proteomes" id="UP000033651">
    <property type="component" value="Unassembled WGS sequence"/>
</dbReference>
<organism evidence="4 5">
    <name type="scientific">Luteibacter yeojuensis</name>
    <dbReference type="NCBI Taxonomy" id="345309"/>
    <lineage>
        <taxon>Bacteria</taxon>
        <taxon>Pseudomonadati</taxon>
        <taxon>Pseudomonadota</taxon>
        <taxon>Gammaproteobacteria</taxon>
        <taxon>Lysobacterales</taxon>
        <taxon>Rhodanobacteraceae</taxon>
        <taxon>Luteibacter</taxon>
    </lineage>
</organism>
<dbReference type="EMBL" id="JZRB01000056">
    <property type="protein sequence ID" value="KJV26457.1"/>
    <property type="molecule type" value="Genomic_DNA"/>
</dbReference>